<evidence type="ECO:0000256" key="2">
    <source>
        <dbReference type="ARBA" id="ARBA00022651"/>
    </source>
</evidence>
<name>A0A380RU63_FIBSU</name>
<keyword evidence="4" id="KW-0119">Carbohydrate metabolism</keyword>
<dbReference type="InterPro" id="IPR006710">
    <property type="entry name" value="Glyco_hydro_43"/>
</dbReference>
<keyword evidence="2" id="KW-0624">Polysaccharide degradation</keyword>
<dbReference type="AlphaFoldDB" id="A0A380RU63"/>
<dbReference type="Gene3D" id="2.80.10.50">
    <property type="match status" value="1"/>
</dbReference>
<dbReference type="CDD" id="cd18618">
    <property type="entry name" value="GH43_Xsa43E-like"/>
    <property type="match status" value="1"/>
</dbReference>
<dbReference type="InterPro" id="IPR035992">
    <property type="entry name" value="Ricin_B-like_lectins"/>
</dbReference>
<comment type="similarity">
    <text evidence="1 7">Belongs to the glycosyl hydrolase 43 family.</text>
</comment>
<dbReference type="GO" id="GO:0045493">
    <property type="term" value="P:xylan catabolic process"/>
    <property type="evidence" value="ECO:0007669"/>
    <property type="project" value="UniProtKB-KW"/>
</dbReference>
<evidence type="ECO:0000256" key="7">
    <source>
        <dbReference type="RuleBase" id="RU361187"/>
    </source>
</evidence>
<dbReference type="PANTHER" id="PTHR43772">
    <property type="entry name" value="ENDO-1,4-BETA-XYLANASE"/>
    <property type="match status" value="1"/>
</dbReference>
<organism evidence="8 9">
    <name type="scientific">Fibrobacter succinogenes</name>
    <name type="common">Bacteroides succinogenes</name>
    <dbReference type="NCBI Taxonomy" id="833"/>
    <lineage>
        <taxon>Bacteria</taxon>
        <taxon>Pseudomonadati</taxon>
        <taxon>Fibrobacterota</taxon>
        <taxon>Fibrobacteria</taxon>
        <taxon>Fibrobacterales</taxon>
        <taxon>Fibrobacteraceae</taxon>
        <taxon>Fibrobacter</taxon>
    </lineage>
</organism>
<dbReference type="GO" id="GO:0004553">
    <property type="term" value="F:hydrolase activity, hydrolyzing O-glycosyl compounds"/>
    <property type="evidence" value="ECO:0007669"/>
    <property type="project" value="InterPro"/>
</dbReference>
<dbReference type="EMBL" id="UHJL01000001">
    <property type="protein sequence ID" value="SUQ19123.1"/>
    <property type="molecule type" value="Genomic_DNA"/>
</dbReference>
<feature type="site" description="Important for catalytic activity, responsible for pKa modulation of the active site Glu and correct orientation of both the proton donor and substrate" evidence="6">
    <location>
        <position position="176"/>
    </location>
</feature>
<dbReference type="RefSeq" id="WP_109571869.1">
    <property type="nucleotide sequence ID" value="NZ_UHJL01000001.1"/>
</dbReference>
<keyword evidence="2" id="KW-0858">Xylan degradation</keyword>
<gene>
    <name evidence="8" type="ORF">SAMN05661053_0350</name>
</gene>
<evidence type="ECO:0000313" key="8">
    <source>
        <dbReference type="EMBL" id="SUQ19123.1"/>
    </source>
</evidence>
<evidence type="ECO:0000256" key="6">
    <source>
        <dbReference type="PIRSR" id="PIRSR606710-2"/>
    </source>
</evidence>
<evidence type="ECO:0000313" key="9">
    <source>
        <dbReference type="Proteomes" id="UP000255423"/>
    </source>
</evidence>
<accession>A0A380RU63</accession>
<dbReference type="InterPro" id="IPR052176">
    <property type="entry name" value="Glycosyl_Hydrlase_43_Enz"/>
</dbReference>
<keyword evidence="5 7" id="KW-0326">Glycosidase</keyword>
<keyword evidence="3 7" id="KW-0378">Hydrolase</keyword>
<dbReference type="SUPFAM" id="SSF50370">
    <property type="entry name" value="Ricin B-like lectins"/>
    <property type="match status" value="1"/>
</dbReference>
<dbReference type="InterPro" id="IPR023296">
    <property type="entry name" value="Glyco_hydro_beta-prop_sf"/>
</dbReference>
<protein>
    <submittedName>
        <fullName evidence="8">Glycosyl hydrolases family 43</fullName>
    </submittedName>
</protein>
<dbReference type="Proteomes" id="UP000255423">
    <property type="component" value="Unassembled WGS sequence"/>
</dbReference>
<dbReference type="Pfam" id="PF04616">
    <property type="entry name" value="Glyco_hydro_43"/>
    <property type="match status" value="1"/>
</dbReference>
<evidence type="ECO:0000256" key="5">
    <source>
        <dbReference type="ARBA" id="ARBA00023295"/>
    </source>
</evidence>
<evidence type="ECO:0000256" key="3">
    <source>
        <dbReference type="ARBA" id="ARBA00022801"/>
    </source>
</evidence>
<dbReference type="PANTHER" id="PTHR43772:SF2">
    <property type="entry name" value="PUTATIVE (AFU_ORTHOLOGUE AFUA_2G04480)-RELATED"/>
    <property type="match status" value="1"/>
</dbReference>
<proteinExistence type="inferred from homology"/>
<sequence>MRTRGSGFFTTLEWAFWGLFCLFGAFGVQSAFAANPLTTDFYSADAAALVHNDSLFIFAGHDEQGPQGNNNKAFIMNDWHVLVTDDMEHYHDYGAVLSVKTFKWANASAFAGHCEYRNGKFYWYVAVHHGTIKENGSEGFAIGVAVADHPSGPWKDAIGQALITDNTPNDVKLNIDPAIFYDGDDIWMYWGSWNAGRRVKLKENMIELASTPEDIKIKDFFEAPWMHYFRGNYYFSYASGYPSTTNYSMAPSLNGPWTQKGVINDKMDNSETNHQAIFKYLGHWYFMYHGANSPGGWTYRRSVNIDYLYYDRDGLIQKIKHTDGVDPVNNALLEEGGYRLTVSHSNLALEDSDGIVVQQTADEKNEAQLWVLSHGDSARYYTLKNFATGRYYCPPKTLLDTVKTSVTSCEIRIENASAKKGYFLFADYDSDYLGDVLNISKEVGMPVITWVRTGTDNQKVQFAKAELPKVEPPTDSGNGGTTGIARGILNAPALQQVHYDASACVIRLGAETSWALLDVNGVVVRRGYGREIQVRSVRSGMYFVRTAHTTAKVLVK</sequence>
<reference evidence="8 9" key="1">
    <citation type="submission" date="2017-08" db="EMBL/GenBank/DDBJ databases">
        <authorList>
            <person name="de Groot N.N."/>
        </authorList>
    </citation>
    <scope>NUCLEOTIDE SEQUENCE [LARGE SCALE GENOMIC DNA]</scope>
    <source>
        <strain evidence="8 9">HM2</strain>
    </source>
</reference>
<dbReference type="Gene3D" id="2.115.10.20">
    <property type="entry name" value="Glycosyl hydrolase domain, family 43"/>
    <property type="match status" value="1"/>
</dbReference>
<dbReference type="SUPFAM" id="SSF75005">
    <property type="entry name" value="Arabinanase/levansucrase/invertase"/>
    <property type="match status" value="1"/>
</dbReference>
<evidence type="ECO:0000256" key="1">
    <source>
        <dbReference type="ARBA" id="ARBA00009865"/>
    </source>
</evidence>
<evidence type="ECO:0000256" key="4">
    <source>
        <dbReference type="ARBA" id="ARBA00023277"/>
    </source>
</evidence>